<keyword evidence="6" id="KW-0812">Transmembrane</keyword>
<evidence type="ECO:0000313" key="8">
    <source>
        <dbReference type="Proteomes" id="UP000472274"/>
    </source>
</evidence>
<keyword evidence="8" id="KW-1185">Reference proteome</keyword>
<name>A0A674IKZ8_9SAUR</name>
<protein>
    <submittedName>
        <fullName evidence="7">Uncharacterized protein</fullName>
    </submittedName>
</protein>
<dbReference type="GO" id="GO:0045277">
    <property type="term" value="C:respiratory chain complex IV"/>
    <property type="evidence" value="ECO:0007669"/>
    <property type="project" value="InterPro"/>
</dbReference>
<dbReference type="InParanoid" id="A0A674IKZ8"/>
<reference evidence="7" key="2">
    <citation type="submission" date="2025-09" db="UniProtKB">
        <authorList>
            <consortium name="Ensembl"/>
        </authorList>
    </citation>
    <scope>IDENTIFICATION</scope>
</reference>
<evidence type="ECO:0000256" key="2">
    <source>
        <dbReference type="ARBA" id="ARBA00009331"/>
    </source>
</evidence>
<organism evidence="7 8">
    <name type="scientific">Terrapene triunguis</name>
    <name type="common">Three-toed box turtle</name>
    <dbReference type="NCBI Taxonomy" id="2587831"/>
    <lineage>
        <taxon>Eukaryota</taxon>
        <taxon>Metazoa</taxon>
        <taxon>Chordata</taxon>
        <taxon>Craniata</taxon>
        <taxon>Vertebrata</taxon>
        <taxon>Euteleostomi</taxon>
        <taxon>Archelosauria</taxon>
        <taxon>Testudinata</taxon>
        <taxon>Testudines</taxon>
        <taxon>Cryptodira</taxon>
        <taxon>Durocryptodira</taxon>
        <taxon>Testudinoidea</taxon>
        <taxon>Emydidae</taxon>
        <taxon>Terrapene</taxon>
    </lineage>
</organism>
<comment type="similarity">
    <text evidence="2">Belongs to the cytochrome c oxidase VIIa family.</text>
</comment>
<dbReference type="Proteomes" id="UP000472274">
    <property type="component" value="Unplaced"/>
</dbReference>
<evidence type="ECO:0000256" key="3">
    <source>
        <dbReference type="ARBA" id="ARBA00022792"/>
    </source>
</evidence>
<dbReference type="GO" id="GO:0005743">
    <property type="term" value="C:mitochondrial inner membrane"/>
    <property type="evidence" value="ECO:0007669"/>
    <property type="project" value="UniProtKB-SubCell"/>
</dbReference>
<reference evidence="7" key="1">
    <citation type="submission" date="2025-08" db="UniProtKB">
        <authorList>
            <consortium name="Ensembl"/>
        </authorList>
    </citation>
    <scope>IDENTIFICATION</scope>
</reference>
<keyword evidence="3" id="KW-0999">Mitochondrion inner membrane</keyword>
<keyword evidence="4" id="KW-0496">Mitochondrion</keyword>
<evidence type="ECO:0000256" key="1">
    <source>
        <dbReference type="ARBA" id="ARBA00004273"/>
    </source>
</evidence>
<keyword evidence="5 6" id="KW-0472">Membrane</keyword>
<feature type="transmembrane region" description="Helical" evidence="6">
    <location>
        <begin position="24"/>
        <end position="44"/>
    </location>
</feature>
<proteinExistence type="inferred from homology"/>
<keyword evidence="6" id="KW-1133">Transmembrane helix</keyword>
<sequence length="57" mass="6401">WVRALLPADNGLPVHLKGGIVDALLYRLTMSITIFGRCCFLLRAPGFYPRLRERSGV</sequence>
<dbReference type="Gene3D" id="4.10.91.10">
    <property type="entry name" value="Cytochrome c oxidase, subunit VIIa"/>
    <property type="match status" value="1"/>
</dbReference>
<evidence type="ECO:0000256" key="6">
    <source>
        <dbReference type="SAM" id="Phobius"/>
    </source>
</evidence>
<dbReference type="GO" id="GO:0006123">
    <property type="term" value="P:mitochondrial electron transport, cytochrome c to oxygen"/>
    <property type="evidence" value="ECO:0007669"/>
    <property type="project" value="InterPro"/>
</dbReference>
<comment type="subcellular location">
    <subcellularLocation>
        <location evidence="1">Mitochondrion inner membrane</location>
    </subcellularLocation>
</comment>
<accession>A0A674IKZ8</accession>
<dbReference type="Ensembl" id="ENSTMTT00000009116.1">
    <property type="protein sequence ID" value="ENSTMTP00000008818.1"/>
    <property type="gene ID" value="ENSTMTG00000006456.1"/>
</dbReference>
<evidence type="ECO:0000313" key="7">
    <source>
        <dbReference type="Ensembl" id="ENSTMTP00000008818.1"/>
    </source>
</evidence>
<dbReference type="InterPro" id="IPR036539">
    <property type="entry name" value="Cyt_c_oxidase_su7a_sf"/>
</dbReference>
<evidence type="ECO:0000256" key="5">
    <source>
        <dbReference type="ARBA" id="ARBA00023136"/>
    </source>
</evidence>
<dbReference type="AlphaFoldDB" id="A0A674IKZ8"/>
<evidence type="ECO:0000256" key="4">
    <source>
        <dbReference type="ARBA" id="ARBA00023128"/>
    </source>
</evidence>
<dbReference type="SUPFAM" id="SSF81419">
    <property type="entry name" value="Mitochondrial cytochrome c oxidase subunit VIIa"/>
    <property type="match status" value="1"/>
</dbReference>